<keyword evidence="4" id="KW-0274">FAD</keyword>
<dbReference type="SUPFAM" id="SSF51905">
    <property type="entry name" value="FAD/NAD(P)-binding domain"/>
    <property type="match status" value="1"/>
</dbReference>
<evidence type="ECO:0000256" key="2">
    <source>
        <dbReference type="ARBA" id="ARBA00010139"/>
    </source>
</evidence>
<evidence type="ECO:0000256" key="3">
    <source>
        <dbReference type="ARBA" id="ARBA00022630"/>
    </source>
</evidence>
<comment type="similarity">
    <text evidence="2">Belongs to the FAD-binding monooxygenase family.</text>
</comment>
<evidence type="ECO:0000256" key="4">
    <source>
        <dbReference type="ARBA" id="ARBA00022827"/>
    </source>
</evidence>
<evidence type="ECO:0000256" key="7">
    <source>
        <dbReference type="ARBA" id="ARBA00023033"/>
    </source>
</evidence>
<dbReference type="OrthoDB" id="312624at2"/>
<reference evidence="8 9" key="1">
    <citation type="submission" date="2018-07" db="EMBL/GenBank/DDBJ databases">
        <title>Genomic Encyclopedia of Type Strains, Phase IV (KMG-IV): sequencing the most valuable type-strain genomes for metagenomic binning, comparative biology and taxonomic classification.</title>
        <authorList>
            <person name="Goeker M."/>
        </authorList>
    </citation>
    <scope>NUCLEOTIDE SEQUENCE [LARGE SCALE GENOMIC DNA]</scope>
    <source>
        <strain evidence="8 9">DSM 26725</strain>
    </source>
</reference>
<dbReference type="AlphaFoldDB" id="A0A3D9FEI2"/>
<accession>A0A3D9FEI2</accession>
<dbReference type="Gene3D" id="3.50.50.60">
    <property type="entry name" value="FAD/NAD(P)-binding domain"/>
    <property type="match status" value="3"/>
</dbReference>
<sequence length="512" mass="57353">MARDDAPQHFDILVVGAGISGIGAGVYLQQNCPGKSYAILENRESFGGTWDLFRYPGIRSDSDMFTLGYAFKPWTEQKAIADGPSILNYLDETATEYGIHDKIRYRHNVKAASWSSETACWTVDVEAGENAEPRQYTCNFLYMCSGYYNYESGYTPDWKGFGDFEGQIVHPQHWPQDLDYAGKEVLVIGSGATAVTLVPAMLDSENPAGHVTMLQRSPTYMVSRPASDRFANFLRRILPSKWAYSLIRKKHVTLQQLIFRRARTKPDKVKEVLLKHVREELGENYDVATHFTPSYNPWEQRLCLVPDSDFFSAVKAGKASVVTDHIDRFTKTGIKLQSGEELAADIIVTATGLDLQMAGGIDVTVDGKAINFHDTITYKAMMFSDVPNFAISFGYTNASWTLRADLTNEYVCRMINYMDDNGVEIATPRLPDDDVIERRPWVDFSSGYFKRAESKLPSQGHKGVWQNLQNYPKDIRALKHGAIDDGAIEFRKRSAAASTASEPEETAAIAAE</sequence>
<evidence type="ECO:0000256" key="5">
    <source>
        <dbReference type="ARBA" id="ARBA00022857"/>
    </source>
</evidence>
<keyword evidence="3" id="KW-0285">Flavoprotein</keyword>
<dbReference type="PANTHER" id="PTHR43872">
    <property type="entry name" value="MONOOXYGENASE, PUTATIVE (AFU_ORTHOLOGUE AFUA_8G02570)-RELATED"/>
    <property type="match status" value="1"/>
</dbReference>
<evidence type="ECO:0000256" key="1">
    <source>
        <dbReference type="ARBA" id="ARBA00001974"/>
    </source>
</evidence>
<dbReference type="GO" id="GO:0050661">
    <property type="term" value="F:NADP binding"/>
    <property type="evidence" value="ECO:0007669"/>
    <property type="project" value="InterPro"/>
</dbReference>
<dbReference type="Pfam" id="PF00743">
    <property type="entry name" value="FMO-like"/>
    <property type="match status" value="1"/>
</dbReference>
<dbReference type="Proteomes" id="UP000256310">
    <property type="component" value="Unassembled WGS sequence"/>
</dbReference>
<dbReference type="PANTHER" id="PTHR43872:SF1">
    <property type="entry name" value="MONOOXYGENASE, PUTATIVE (AFU_ORTHOLOGUE AFUA_8G02570)-RELATED"/>
    <property type="match status" value="1"/>
</dbReference>
<proteinExistence type="inferred from homology"/>
<gene>
    <name evidence="8" type="ORF">DFR46_0997</name>
</gene>
<keyword evidence="5" id="KW-0521">NADP</keyword>
<keyword evidence="7" id="KW-0503">Monooxygenase</keyword>
<dbReference type="Pfam" id="PF13450">
    <property type="entry name" value="NAD_binding_8"/>
    <property type="match status" value="1"/>
</dbReference>
<comment type="cofactor">
    <cofactor evidence="1">
        <name>FAD</name>
        <dbReference type="ChEBI" id="CHEBI:57692"/>
    </cofactor>
</comment>
<dbReference type="InterPro" id="IPR051820">
    <property type="entry name" value="FAD-binding_MO"/>
</dbReference>
<dbReference type="FunFam" id="3.50.50.60:FF:000228">
    <property type="entry name" value="FAD-containing monooxygenase EthA"/>
    <property type="match status" value="1"/>
</dbReference>
<dbReference type="InterPro" id="IPR036188">
    <property type="entry name" value="FAD/NAD-bd_sf"/>
</dbReference>
<dbReference type="RefSeq" id="WP_116235441.1">
    <property type="nucleotide sequence ID" value="NZ_QRDP01000004.1"/>
</dbReference>
<dbReference type="GO" id="GO:0050660">
    <property type="term" value="F:flavin adenine dinucleotide binding"/>
    <property type="evidence" value="ECO:0007669"/>
    <property type="project" value="InterPro"/>
</dbReference>
<evidence type="ECO:0000256" key="6">
    <source>
        <dbReference type="ARBA" id="ARBA00023002"/>
    </source>
</evidence>
<organism evidence="8 9">
    <name type="scientific">Parasphingopyxis lamellibrachiae</name>
    <dbReference type="NCBI Taxonomy" id="680125"/>
    <lineage>
        <taxon>Bacteria</taxon>
        <taxon>Pseudomonadati</taxon>
        <taxon>Pseudomonadota</taxon>
        <taxon>Alphaproteobacteria</taxon>
        <taxon>Sphingomonadales</taxon>
        <taxon>Sphingomonadaceae</taxon>
        <taxon>Parasphingopyxis</taxon>
    </lineage>
</organism>
<dbReference type="GO" id="GO:0004499">
    <property type="term" value="F:N,N-dimethylaniline monooxygenase activity"/>
    <property type="evidence" value="ECO:0007669"/>
    <property type="project" value="InterPro"/>
</dbReference>
<evidence type="ECO:0000313" key="9">
    <source>
        <dbReference type="Proteomes" id="UP000256310"/>
    </source>
</evidence>
<evidence type="ECO:0000313" key="8">
    <source>
        <dbReference type="EMBL" id="RED15987.1"/>
    </source>
</evidence>
<protein>
    <submittedName>
        <fullName evidence="8">Cation diffusion facilitator CzcD-associated flavoprotein CzcO</fullName>
    </submittedName>
</protein>
<dbReference type="EMBL" id="QRDP01000004">
    <property type="protein sequence ID" value="RED15987.1"/>
    <property type="molecule type" value="Genomic_DNA"/>
</dbReference>
<comment type="caution">
    <text evidence="8">The sequence shown here is derived from an EMBL/GenBank/DDBJ whole genome shotgun (WGS) entry which is preliminary data.</text>
</comment>
<dbReference type="InterPro" id="IPR020946">
    <property type="entry name" value="Flavin_mOase-like"/>
</dbReference>
<keyword evidence="9" id="KW-1185">Reference proteome</keyword>
<name>A0A3D9FEI2_9SPHN</name>
<keyword evidence="6" id="KW-0560">Oxidoreductase</keyword>